<dbReference type="RefSeq" id="WP_145615551.1">
    <property type="nucleotide sequence ID" value="NZ_JAYNFR010000012.1"/>
</dbReference>
<dbReference type="CDD" id="cd03443">
    <property type="entry name" value="PaaI_thioesterase"/>
    <property type="match status" value="1"/>
</dbReference>
<dbReference type="Pfam" id="PF03061">
    <property type="entry name" value="4HBT"/>
    <property type="match status" value="1"/>
</dbReference>
<feature type="domain" description="Thioesterase" evidence="1">
    <location>
        <begin position="61"/>
        <end position="137"/>
    </location>
</feature>
<evidence type="ECO:0000313" key="2">
    <source>
        <dbReference type="EMBL" id="TWB30733.1"/>
    </source>
</evidence>
<dbReference type="EMBL" id="VITO01000002">
    <property type="protein sequence ID" value="TWB30733.1"/>
    <property type="molecule type" value="Genomic_DNA"/>
</dbReference>
<name>A0A560GA03_9PROT</name>
<proteinExistence type="predicted"/>
<dbReference type="InterPro" id="IPR006683">
    <property type="entry name" value="Thioestr_dom"/>
</dbReference>
<dbReference type="InterPro" id="IPR029069">
    <property type="entry name" value="HotDog_dom_sf"/>
</dbReference>
<dbReference type="Proteomes" id="UP000316545">
    <property type="component" value="Unassembled WGS sequence"/>
</dbReference>
<gene>
    <name evidence="2" type="ORF">FBZ88_102298</name>
</gene>
<protein>
    <submittedName>
        <fullName evidence="2">Thioesterase superfamily protein</fullName>
    </submittedName>
</protein>
<keyword evidence="3" id="KW-1185">Reference proteome</keyword>
<evidence type="ECO:0000259" key="1">
    <source>
        <dbReference type="Pfam" id="PF03061"/>
    </source>
</evidence>
<accession>A0A560GA03</accession>
<reference evidence="2 3" key="1">
    <citation type="submission" date="2019-06" db="EMBL/GenBank/DDBJ databases">
        <title>Genomic Encyclopedia of Type Strains, Phase IV (KMG-V): Genome sequencing to study the core and pangenomes of soil and plant-associated prokaryotes.</title>
        <authorList>
            <person name="Whitman W."/>
        </authorList>
    </citation>
    <scope>NUCLEOTIDE SEQUENCE [LARGE SCALE GENOMIC DNA]</scope>
    <source>
        <strain evidence="2 3">BR 11865</strain>
    </source>
</reference>
<evidence type="ECO:0000313" key="3">
    <source>
        <dbReference type="Proteomes" id="UP000316545"/>
    </source>
</evidence>
<dbReference type="AlphaFoldDB" id="A0A560GA03"/>
<dbReference type="GO" id="GO:0016790">
    <property type="term" value="F:thiolester hydrolase activity"/>
    <property type="evidence" value="ECO:0007669"/>
    <property type="project" value="UniProtKB-ARBA"/>
</dbReference>
<organism evidence="2 3">
    <name type="scientific">Nitrospirillum amazonense</name>
    <dbReference type="NCBI Taxonomy" id="28077"/>
    <lineage>
        <taxon>Bacteria</taxon>
        <taxon>Pseudomonadati</taxon>
        <taxon>Pseudomonadota</taxon>
        <taxon>Alphaproteobacteria</taxon>
        <taxon>Rhodospirillales</taxon>
        <taxon>Azospirillaceae</taxon>
        <taxon>Nitrospirillum</taxon>
    </lineage>
</organism>
<sequence length="148" mass="15604">MMADGGVVVETSTEGWALCPVTPGFIAHIGPFWEGRPTRGGGDGGWVRAFVADERHLAGTGQIHTSVLASFAELVCLRAISDEGVPEGEAVLLNLTLNHLGSGPRGTLVQGEARLIRRNWSQLVTEVRVHDGDRPLVAGTALWSLAGA</sequence>
<dbReference type="SUPFAM" id="SSF54637">
    <property type="entry name" value="Thioesterase/thiol ester dehydrase-isomerase"/>
    <property type="match status" value="1"/>
</dbReference>
<comment type="caution">
    <text evidence="2">The sequence shown here is derived from an EMBL/GenBank/DDBJ whole genome shotgun (WGS) entry which is preliminary data.</text>
</comment>
<dbReference type="Gene3D" id="3.10.129.10">
    <property type="entry name" value="Hotdog Thioesterase"/>
    <property type="match status" value="1"/>
</dbReference>